<evidence type="ECO:0000259" key="6">
    <source>
        <dbReference type="Pfam" id="PF01416"/>
    </source>
</evidence>
<feature type="compositionally biased region" description="Low complexity" evidence="5">
    <location>
        <begin position="78"/>
        <end position="92"/>
    </location>
</feature>
<dbReference type="Proteomes" id="UP000236161">
    <property type="component" value="Unassembled WGS sequence"/>
</dbReference>
<keyword evidence="4" id="KW-0175">Coiled coil</keyword>
<dbReference type="PANTHER" id="PTHR11142:SF5">
    <property type="entry name" value="TRNA PSEUDOURIDINE(38_39) SYNTHASE"/>
    <property type="match status" value="1"/>
</dbReference>
<dbReference type="GO" id="GO:1990481">
    <property type="term" value="P:mRNA pseudouridine synthesis"/>
    <property type="evidence" value="ECO:0007669"/>
    <property type="project" value="TreeGrafter"/>
</dbReference>
<dbReference type="Gene3D" id="3.30.70.660">
    <property type="entry name" value="Pseudouridine synthase I, catalytic domain, C-terminal subdomain"/>
    <property type="match status" value="1"/>
</dbReference>
<name>A0A2I0A6Z3_9ASPA</name>
<organism evidence="7 8">
    <name type="scientific">Apostasia shenzhenica</name>
    <dbReference type="NCBI Taxonomy" id="1088818"/>
    <lineage>
        <taxon>Eukaryota</taxon>
        <taxon>Viridiplantae</taxon>
        <taxon>Streptophyta</taxon>
        <taxon>Embryophyta</taxon>
        <taxon>Tracheophyta</taxon>
        <taxon>Spermatophyta</taxon>
        <taxon>Magnoliopsida</taxon>
        <taxon>Liliopsida</taxon>
        <taxon>Asparagales</taxon>
        <taxon>Orchidaceae</taxon>
        <taxon>Apostasioideae</taxon>
        <taxon>Apostasia</taxon>
    </lineage>
</organism>
<accession>A0A2I0A6Z3</accession>
<reference evidence="7 8" key="1">
    <citation type="journal article" date="2017" name="Nature">
        <title>The Apostasia genome and the evolution of orchids.</title>
        <authorList>
            <person name="Zhang G.Q."/>
            <person name="Liu K.W."/>
            <person name="Li Z."/>
            <person name="Lohaus R."/>
            <person name="Hsiao Y.Y."/>
            <person name="Niu S.C."/>
            <person name="Wang J.Y."/>
            <person name="Lin Y.C."/>
            <person name="Xu Q."/>
            <person name="Chen L.J."/>
            <person name="Yoshida K."/>
            <person name="Fujiwara S."/>
            <person name="Wang Z.W."/>
            <person name="Zhang Y.Q."/>
            <person name="Mitsuda N."/>
            <person name="Wang M."/>
            <person name="Liu G.H."/>
            <person name="Pecoraro L."/>
            <person name="Huang H.X."/>
            <person name="Xiao X.J."/>
            <person name="Lin M."/>
            <person name="Wu X.Y."/>
            <person name="Wu W.L."/>
            <person name="Chen Y.Y."/>
            <person name="Chang S.B."/>
            <person name="Sakamoto S."/>
            <person name="Ohme-Takagi M."/>
            <person name="Yagi M."/>
            <person name="Zeng S.J."/>
            <person name="Shen C.Y."/>
            <person name="Yeh C.M."/>
            <person name="Luo Y.B."/>
            <person name="Tsai W.C."/>
            <person name="Van de Peer Y."/>
            <person name="Liu Z.J."/>
        </authorList>
    </citation>
    <scope>NUCLEOTIDE SEQUENCE [LARGE SCALE GENOMIC DNA]</scope>
    <source>
        <strain evidence="8">cv. Shenzhen</strain>
        <tissue evidence="7">Stem</tissue>
    </source>
</reference>
<dbReference type="FunFam" id="3.30.70.660:FF:000010">
    <property type="entry name" value="tRNA pseudouridine synthase"/>
    <property type="match status" value="1"/>
</dbReference>
<dbReference type="SUPFAM" id="SSF55120">
    <property type="entry name" value="Pseudouridine synthase"/>
    <property type="match status" value="1"/>
</dbReference>
<protein>
    <submittedName>
        <fullName evidence="7">tRNA pseudouridine38/39 synthase</fullName>
        <ecNumber evidence="7">5.4.99.45</ecNumber>
    </submittedName>
</protein>
<dbReference type="EMBL" id="KZ452013">
    <property type="protein sequence ID" value="PKA51312.1"/>
    <property type="molecule type" value="Genomic_DNA"/>
</dbReference>
<evidence type="ECO:0000256" key="1">
    <source>
        <dbReference type="ARBA" id="ARBA00009375"/>
    </source>
</evidence>
<feature type="domain" description="Pseudouridine synthase I TruA alpha/beta" evidence="6">
    <location>
        <begin position="289"/>
        <end position="400"/>
    </location>
</feature>
<feature type="region of interest" description="Disordered" evidence="5">
    <location>
        <begin position="74"/>
        <end position="93"/>
    </location>
</feature>
<dbReference type="FunFam" id="3.30.70.580:FF:000012">
    <property type="entry name" value="tRNA pseudouridine synthase"/>
    <property type="match status" value="1"/>
</dbReference>
<dbReference type="STRING" id="1088818.A0A2I0A6Z3"/>
<keyword evidence="3 7" id="KW-0413">Isomerase</keyword>
<dbReference type="InterPro" id="IPR001406">
    <property type="entry name" value="PsdUridine_synth_TruA"/>
</dbReference>
<feature type="region of interest" description="Disordered" evidence="5">
    <location>
        <begin position="447"/>
        <end position="488"/>
    </location>
</feature>
<proteinExistence type="inferred from homology"/>
<dbReference type="GO" id="GO:0160154">
    <property type="term" value="F:tRNA pseudouridine(38/39) synthase activity"/>
    <property type="evidence" value="ECO:0007669"/>
    <property type="project" value="UniProtKB-EC"/>
</dbReference>
<evidence type="ECO:0000256" key="3">
    <source>
        <dbReference type="ARBA" id="ARBA00023235"/>
    </source>
</evidence>
<dbReference type="GO" id="GO:0005737">
    <property type="term" value="C:cytoplasm"/>
    <property type="evidence" value="ECO:0007669"/>
    <property type="project" value="TreeGrafter"/>
</dbReference>
<dbReference type="GO" id="GO:0003723">
    <property type="term" value="F:RNA binding"/>
    <property type="evidence" value="ECO:0007669"/>
    <property type="project" value="InterPro"/>
</dbReference>
<keyword evidence="8" id="KW-1185">Reference proteome</keyword>
<sequence length="488" mass="55405">MVMVEDVDRLDGGPVVLEALDSSVEALYHGHNFVSDLSSQVKSLRIRIQELERENEMLLSQISSCRCTKVKGEEHFPNSSANSGGTSDSTTDSELRITRSLHNCHGEVSITKGKVEEPSNSLRHELPKQPDQLVTLPNCAKRCVALKILYFGQRFYGFASEAQMEPTVESEVFKALERTKLLVGKREDVHYSRCGRTDKGVSATGQVIALCLRSRIMGREADLQEGIEKERSGEIDYVLVLNRALPKDIRVIGWSPVSLDFSARFSCLSREYRYLFWRGTMDVTIMQRAAKKFTGEHDFRNFCKMDAINVNNYRRHITEFQISPCNKRFADEDLWAITIKGSAFLWHQVRCMISVLFMIGQGLESPNIIDVLLDVNMTPRKPQYTMASELPLILRSCEFESINFICSSDARRQLHEHLNNEQRSYLLRAAIIEEAMAILQASVVEESSTENHKKKKGHISLNLRPTEPSYEERRAKWAAKGASKMSGS</sequence>
<dbReference type="InterPro" id="IPR020095">
    <property type="entry name" value="PsdUridine_synth_TruA_C"/>
</dbReference>
<dbReference type="Gene3D" id="3.30.70.580">
    <property type="entry name" value="Pseudouridine synthase I, catalytic domain, N-terminal subdomain"/>
    <property type="match status" value="1"/>
</dbReference>
<keyword evidence="2" id="KW-0819">tRNA processing</keyword>
<dbReference type="GO" id="GO:0031119">
    <property type="term" value="P:tRNA pseudouridine synthesis"/>
    <property type="evidence" value="ECO:0007669"/>
    <property type="project" value="TreeGrafter"/>
</dbReference>
<evidence type="ECO:0000313" key="7">
    <source>
        <dbReference type="EMBL" id="PKA51312.1"/>
    </source>
</evidence>
<dbReference type="EC" id="5.4.99.45" evidence="7"/>
<dbReference type="HAMAP" id="MF_00171">
    <property type="entry name" value="TruA"/>
    <property type="match status" value="1"/>
</dbReference>
<dbReference type="Pfam" id="PF01416">
    <property type="entry name" value="PseudoU_synth_1"/>
    <property type="match status" value="1"/>
</dbReference>
<gene>
    <name evidence="7" type="ORF">AXF42_Ash002675</name>
</gene>
<dbReference type="InterPro" id="IPR020094">
    <property type="entry name" value="TruA/RsuA/RluB/E/F_N"/>
</dbReference>
<dbReference type="InterPro" id="IPR020097">
    <property type="entry name" value="PsdUridine_synth_TruA_a/b_dom"/>
</dbReference>
<dbReference type="NCBIfam" id="TIGR00071">
    <property type="entry name" value="hisT_truA"/>
    <property type="match status" value="1"/>
</dbReference>
<feature type="coiled-coil region" evidence="4">
    <location>
        <begin position="34"/>
        <end position="68"/>
    </location>
</feature>
<dbReference type="InterPro" id="IPR041707">
    <property type="entry name" value="Pus3-like"/>
</dbReference>
<comment type="similarity">
    <text evidence="1">Belongs to the tRNA pseudouridine synthase TruA family.</text>
</comment>
<dbReference type="PANTHER" id="PTHR11142">
    <property type="entry name" value="PSEUDOURIDYLATE SYNTHASE"/>
    <property type="match status" value="1"/>
</dbReference>
<evidence type="ECO:0000256" key="2">
    <source>
        <dbReference type="ARBA" id="ARBA00022694"/>
    </source>
</evidence>
<dbReference type="GO" id="GO:0005634">
    <property type="term" value="C:nucleus"/>
    <property type="evidence" value="ECO:0007669"/>
    <property type="project" value="TreeGrafter"/>
</dbReference>
<dbReference type="AlphaFoldDB" id="A0A2I0A6Z3"/>
<evidence type="ECO:0000313" key="8">
    <source>
        <dbReference type="Proteomes" id="UP000236161"/>
    </source>
</evidence>
<evidence type="ECO:0000256" key="5">
    <source>
        <dbReference type="SAM" id="MobiDB-lite"/>
    </source>
</evidence>
<evidence type="ECO:0000256" key="4">
    <source>
        <dbReference type="SAM" id="Coils"/>
    </source>
</evidence>
<dbReference type="InterPro" id="IPR020103">
    <property type="entry name" value="PsdUridine_synth_cat_dom_sf"/>
</dbReference>
<dbReference type="CDD" id="cd02569">
    <property type="entry name" value="PseudoU_synth_ScPus3"/>
    <property type="match status" value="1"/>
</dbReference>
<dbReference type="OrthoDB" id="25767at2759"/>